<reference evidence="3 4" key="2">
    <citation type="submission" date="2018-11" db="EMBL/GenBank/DDBJ databases">
        <authorList>
            <consortium name="Pathogen Informatics"/>
        </authorList>
    </citation>
    <scope>NUCLEOTIDE SEQUENCE [LARGE SCALE GENOMIC DNA]</scope>
</reference>
<dbReference type="InterPro" id="IPR029264">
    <property type="entry name" value="ARF7EP_C"/>
</dbReference>
<name>A0A183D7U6_9BILA</name>
<evidence type="ECO:0000313" key="5">
    <source>
        <dbReference type="WBParaSite" id="GPUH_0000479401-mRNA-1"/>
    </source>
</evidence>
<feature type="region of interest" description="Disordered" evidence="1">
    <location>
        <begin position="1"/>
        <end position="27"/>
    </location>
</feature>
<organism evidence="5">
    <name type="scientific">Gongylonema pulchrum</name>
    <dbReference type="NCBI Taxonomy" id="637853"/>
    <lineage>
        <taxon>Eukaryota</taxon>
        <taxon>Metazoa</taxon>
        <taxon>Ecdysozoa</taxon>
        <taxon>Nematoda</taxon>
        <taxon>Chromadorea</taxon>
        <taxon>Rhabditida</taxon>
        <taxon>Spirurina</taxon>
        <taxon>Spiruromorpha</taxon>
        <taxon>Spiruroidea</taxon>
        <taxon>Gongylonematidae</taxon>
        <taxon>Gongylonema</taxon>
    </lineage>
</organism>
<dbReference type="Pfam" id="PF14949">
    <property type="entry name" value="ARF7EP_C"/>
    <property type="match status" value="1"/>
</dbReference>
<evidence type="ECO:0000259" key="2">
    <source>
        <dbReference type="Pfam" id="PF14949"/>
    </source>
</evidence>
<keyword evidence="4" id="KW-1185">Reference proteome</keyword>
<dbReference type="Proteomes" id="UP000271098">
    <property type="component" value="Unassembled WGS sequence"/>
</dbReference>
<evidence type="ECO:0000313" key="3">
    <source>
        <dbReference type="EMBL" id="VDK47327.1"/>
    </source>
</evidence>
<evidence type="ECO:0000256" key="1">
    <source>
        <dbReference type="SAM" id="MobiDB-lite"/>
    </source>
</evidence>
<dbReference type="EMBL" id="UYRT01009411">
    <property type="protein sequence ID" value="VDK47327.1"/>
    <property type="molecule type" value="Genomic_DNA"/>
</dbReference>
<proteinExistence type="predicted"/>
<feature type="compositionally biased region" description="Basic and acidic residues" evidence="1">
    <location>
        <begin position="12"/>
        <end position="26"/>
    </location>
</feature>
<accession>A0A183D7U6</accession>
<feature type="domain" description="ARF7 effector protein C-terminal" evidence="2">
    <location>
        <begin position="36"/>
        <end position="114"/>
    </location>
</feature>
<dbReference type="OrthoDB" id="5984406at2759"/>
<dbReference type="WBParaSite" id="GPUH_0000479401-mRNA-1">
    <property type="protein sequence ID" value="GPUH_0000479401-mRNA-1"/>
    <property type="gene ID" value="GPUH_0000479401"/>
</dbReference>
<protein>
    <submittedName>
        <fullName evidence="5">ARF7EP_C domain-containing protein</fullName>
    </submittedName>
</protein>
<dbReference type="AlphaFoldDB" id="A0A183D7U6"/>
<evidence type="ECO:0000313" key="4">
    <source>
        <dbReference type="Proteomes" id="UP000271098"/>
    </source>
</evidence>
<sequence length="132" mass="15010">MTGEVGNTSSSEDSRESRNDDRDILKPKSGKRWLSNRELDRLRFENPGEATVIAALDIFAGSSKDGVRRSRRRRKQVVTVNAQYMPYHDVNGSLVMQSGELVRLCDCLRITCQGYLLGLFGYLSHRLLKLFD</sequence>
<gene>
    <name evidence="3" type="ORF">GPUH_LOCUS4782</name>
</gene>
<reference evidence="5" key="1">
    <citation type="submission" date="2016-06" db="UniProtKB">
        <authorList>
            <consortium name="WormBaseParasite"/>
        </authorList>
    </citation>
    <scope>IDENTIFICATION</scope>
</reference>